<evidence type="ECO:0000313" key="3">
    <source>
        <dbReference type="Proteomes" id="UP000231503"/>
    </source>
</evidence>
<protein>
    <recommendedName>
        <fullName evidence="4">DUF4956 domain-containing protein</fullName>
    </recommendedName>
</protein>
<comment type="caution">
    <text evidence="2">The sequence shown here is derived from an EMBL/GenBank/DDBJ whole genome shotgun (WGS) entry which is preliminary data.</text>
</comment>
<name>A0A2H0TEF8_9BACT</name>
<dbReference type="AlphaFoldDB" id="A0A2H0TEF8"/>
<dbReference type="Proteomes" id="UP000231503">
    <property type="component" value="Unassembled WGS sequence"/>
</dbReference>
<proteinExistence type="predicted"/>
<feature type="transmembrane region" description="Helical" evidence="1">
    <location>
        <begin position="98"/>
        <end position="131"/>
    </location>
</feature>
<reference evidence="3" key="1">
    <citation type="submission" date="2017-09" db="EMBL/GenBank/DDBJ databases">
        <title>Depth-based differentiation of microbial function through sediment-hosted aquifers and enrichment of novel symbionts in the deep terrestrial subsurface.</title>
        <authorList>
            <person name="Probst A.J."/>
            <person name="Ladd B."/>
            <person name="Jarett J.K."/>
            <person name="Geller-Mcgrath D.E."/>
            <person name="Sieber C.M.K."/>
            <person name="Emerson J.B."/>
            <person name="Anantharaman K."/>
            <person name="Thomas B.C."/>
            <person name="Malmstrom R."/>
            <person name="Stieglmeier M."/>
            <person name="Klingl A."/>
            <person name="Woyke T."/>
            <person name="Ryan C.M."/>
            <person name="Banfield J.F."/>
        </authorList>
    </citation>
    <scope>NUCLEOTIDE SEQUENCE [LARGE SCALE GENOMIC DNA]</scope>
</reference>
<accession>A0A2H0TEF8</accession>
<organism evidence="2 3">
    <name type="scientific">Candidatus Niyogibacteria bacterium CG10_big_fil_rev_8_21_14_0_10_46_36</name>
    <dbReference type="NCBI Taxonomy" id="1974726"/>
    <lineage>
        <taxon>Bacteria</taxon>
        <taxon>Candidatus Niyogiibacteriota</taxon>
    </lineage>
</organism>
<keyword evidence="1" id="KW-0812">Transmembrane</keyword>
<gene>
    <name evidence="2" type="ORF">COU47_00660</name>
</gene>
<feature type="transmembrane region" description="Helical" evidence="1">
    <location>
        <begin position="48"/>
        <end position="78"/>
    </location>
</feature>
<dbReference type="InterPro" id="IPR032531">
    <property type="entry name" value="DUF4956"/>
</dbReference>
<evidence type="ECO:0000256" key="1">
    <source>
        <dbReference type="SAM" id="Phobius"/>
    </source>
</evidence>
<feature type="transmembrane region" description="Helical" evidence="1">
    <location>
        <begin position="15"/>
        <end position="36"/>
    </location>
</feature>
<evidence type="ECO:0008006" key="4">
    <source>
        <dbReference type="Google" id="ProtNLM"/>
    </source>
</evidence>
<keyword evidence="1" id="KW-0472">Membrane</keyword>
<dbReference type="EMBL" id="PFCO01000001">
    <property type="protein sequence ID" value="PIR69929.1"/>
    <property type="molecule type" value="Genomic_DNA"/>
</dbReference>
<evidence type="ECO:0000313" key="2">
    <source>
        <dbReference type="EMBL" id="PIR69929.1"/>
    </source>
</evidence>
<dbReference type="Pfam" id="PF16316">
    <property type="entry name" value="DUF4956"/>
    <property type="match status" value="1"/>
</dbReference>
<keyword evidence="1" id="KW-1133">Transmembrane helix</keyword>
<sequence length="226" mass="24920">MESLFSEGAGASFSIPYIAFNILLTFGLSFLIAYVYKKTHRGVSYSQSFVFTLVLVSVIVAMVMMVIGSSVARAFALLGAFSIIRFRTPVKDTKDVGFIFFALGVGMAVGTGNYAIALVSTALILAIIFFLTKINFGSFHSHEHLLSFIVDSKDGGSHSFEELFQKYIKNSMLLNINAREGGTASEMVYHVKFIDTLRIDEFVRELSGRAGVSHVKVIAYKDDVEY</sequence>